<evidence type="ECO:0000256" key="2">
    <source>
        <dbReference type="ARBA" id="ARBA00023125"/>
    </source>
</evidence>
<dbReference type="InterPro" id="IPR036388">
    <property type="entry name" value="WH-like_DNA-bd_sf"/>
</dbReference>
<protein>
    <submittedName>
        <fullName evidence="5">Lrp/AsnC family transcriptional regulator</fullName>
    </submittedName>
</protein>
<accession>A0ABP6M459</accession>
<evidence type="ECO:0000256" key="1">
    <source>
        <dbReference type="ARBA" id="ARBA00023015"/>
    </source>
</evidence>
<sequence length="157" mass="17538">MVKNRNHRAAEIDDVNKAIIELLQQDGRRSFASIGKEVGLSEAAVRHRVHRLQELGVIQIVAVTNPLELGFPRQAMIGIKVEGALEPVAAELEAYDEVDYVVITAGAFDLLVEVVCEDDDHLLEIISQRIRTLPGVVGTETFMYLSLRKQTYTWGVR</sequence>
<dbReference type="RefSeq" id="WP_070160681.1">
    <property type="nucleotide sequence ID" value="NZ_BAAAVT010000015.1"/>
</dbReference>
<dbReference type="Pfam" id="PF13404">
    <property type="entry name" value="HTH_AsnC-type"/>
    <property type="match status" value="1"/>
</dbReference>
<dbReference type="InterPro" id="IPR019888">
    <property type="entry name" value="Tscrpt_reg_AsnC-like"/>
</dbReference>
<dbReference type="Gene3D" id="1.10.10.10">
    <property type="entry name" value="Winged helix-like DNA-binding domain superfamily/Winged helix DNA-binding domain"/>
    <property type="match status" value="1"/>
</dbReference>
<name>A0ABP6M459_9MICC</name>
<dbReference type="InterPro" id="IPR011008">
    <property type="entry name" value="Dimeric_a/b-barrel"/>
</dbReference>
<keyword evidence="1" id="KW-0805">Transcription regulation</keyword>
<evidence type="ECO:0000256" key="3">
    <source>
        <dbReference type="ARBA" id="ARBA00023163"/>
    </source>
</evidence>
<evidence type="ECO:0000313" key="6">
    <source>
        <dbReference type="Proteomes" id="UP001500236"/>
    </source>
</evidence>
<feature type="domain" description="HTH asnC-type" evidence="4">
    <location>
        <begin position="12"/>
        <end position="72"/>
    </location>
</feature>
<dbReference type="Pfam" id="PF22482">
    <property type="entry name" value="AsnC_trans_reg_3"/>
    <property type="match status" value="1"/>
</dbReference>
<gene>
    <name evidence="5" type="ORF">GCM10010529_23200</name>
</gene>
<proteinExistence type="predicted"/>
<keyword evidence="3" id="KW-0804">Transcription</keyword>
<keyword evidence="2" id="KW-0238">DNA-binding</keyword>
<dbReference type="SUPFAM" id="SSF46785">
    <property type="entry name" value="Winged helix' DNA-binding domain"/>
    <property type="match status" value="1"/>
</dbReference>
<dbReference type="Proteomes" id="UP001500236">
    <property type="component" value="Unassembled WGS sequence"/>
</dbReference>
<dbReference type="EMBL" id="BAAAVT010000015">
    <property type="protein sequence ID" value="GAA3070177.1"/>
    <property type="molecule type" value="Genomic_DNA"/>
</dbReference>
<dbReference type="InterPro" id="IPR036390">
    <property type="entry name" value="WH_DNA-bd_sf"/>
</dbReference>
<evidence type="ECO:0000313" key="5">
    <source>
        <dbReference type="EMBL" id="GAA3070177.1"/>
    </source>
</evidence>
<reference evidence="6" key="1">
    <citation type="journal article" date="2019" name="Int. J. Syst. Evol. Microbiol.">
        <title>The Global Catalogue of Microorganisms (GCM) 10K type strain sequencing project: providing services to taxonomists for standard genome sequencing and annotation.</title>
        <authorList>
            <consortium name="The Broad Institute Genomics Platform"/>
            <consortium name="The Broad Institute Genome Sequencing Center for Infectious Disease"/>
            <person name="Wu L."/>
            <person name="Ma J."/>
        </authorList>
    </citation>
    <scope>NUCLEOTIDE SEQUENCE [LARGE SCALE GENOMIC DNA]</scope>
    <source>
        <strain evidence="6">JCM 14309</strain>
    </source>
</reference>
<dbReference type="PANTHER" id="PTHR30154:SF34">
    <property type="entry name" value="TRANSCRIPTIONAL REGULATOR AZLB"/>
    <property type="match status" value="1"/>
</dbReference>
<dbReference type="InterPro" id="IPR000485">
    <property type="entry name" value="AsnC-type_HTH_dom"/>
</dbReference>
<dbReference type="PRINTS" id="PR00033">
    <property type="entry name" value="HTHASNC"/>
</dbReference>
<evidence type="ECO:0000259" key="4">
    <source>
        <dbReference type="PROSITE" id="PS50956"/>
    </source>
</evidence>
<dbReference type="InterPro" id="IPR054609">
    <property type="entry name" value="PF0864-like_C"/>
</dbReference>
<keyword evidence="6" id="KW-1185">Reference proteome</keyword>
<dbReference type="Gene3D" id="3.30.70.920">
    <property type="match status" value="1"/>
</dbReference>
<organism evidence="5 6">
    <name type="scientific">Nesterenkonia aethiopica</name>
    <dbReference type="NCBI Taxonomy" id="269144"/>
    <lineage>
        <taxon>Bacteria</taxon>
        <taxon>Bacillati</taxon>
        <taxon>Actinomycetota</taxon>
        <taxon>Actinomycetes</taxon>
        <taxon>Micrococcales</taxon>
        <taxon>Micrococcaceae</taxon>
        <taxon>Nesterenkonia</taxon>
    </lineage>
</organism>
<comment type="caution">
    <text evidence="5">The sequence shown here is derived from an EMBL/GenBank/DDBJ whole genome shotgun (WGS) entry which is preliminary data.</text>
</comment>
<dbReference type="SUPFAM" id="SSF54909">
    <property type="entry name" value="Dimeric alpha+beta barrel"/>
    <property type="match status" value="1"/>
</dbReference>
<dbReference type="SMART" id="SM00344">
    <property type="entry name" value="HTH_ASNC"/>
    <property type="match status" value="1"/>
</dbReference>
<dbReference type="PANTHER" id="PTHR30154">
    <property type="entry name" value="LEUCINE-RESPONSIVE REGULATORY PROTEIN"/>
    <property type="match status" value="1"/>
</dbReference>
<dbReference type="PROSITE" id="PS50956">
    <property type="entry name" value="HTH_ASNC_2"/>
    <property type="match status" value="1"/>
</dbReference>